<keyword evidence="1" id="KW-0472">Membrane</keyword>
<evidence type="ECO:0000256" key="1">
    <source>
        <dbReference type="SAM" id="Phobius"/>
    </source>
</evidence>
<dbReference type="EMBL" id="JAGSGD010000001">
    <property type="protein sequence ID" value="MBR7617768.1"/>
    <property type="molecule type" value="Genomic_DNA"/>
</dbReference>
<keyword evidence="1" id="KW-1133">Transmembrane helix</keyword>
<keyword evidence="3" id="KW-1185">Reference proteome</keyword>
<sequence>MGDLHSALVAYGPIAVFLGAAFEGQTAVIAGGFLAHQHLLPLWLSLSCATAGSFLIDQGLFLAGRRYRAARYVVRAAQTPAFAKALEFIERFPISYIFAFRYLFGLRMVSPIAIGVSKIGALRFTLLNLASAALWAAIFTLMGYWFGQTIEATFGRYKGFEHHLTVAAVVLVGVFVVFHIGKCAWPHLRARFSR</sequence>
<name>A0A941CZT8_9CAUL</name>
<comment type="caution">
    <text evidence="2">The sequence shown here is derived from an EMBL/GenBank/DDBJ whole genome shotgun (WGS) entry which is preliminary data.</text>
</comment>
<feature type="transmembrane region" description="Helical" evidence="1">
    <location>
        <begin position="12"/>
        <end position="35"/>
    </location>
</feature>
<reference evidence="2" key="1">
    <citation type="submission" date="2021-04" db="EMBL/GenBank/DDBJ databases">
        <title>Draft genome assembly of strain Phenylobacterium sp. 20VBR1 using MiniION and Illumina platforms.</title>
        <authorList>
            <person name="Thomas F.A."/>
            <person name="Krishnan K.P."/>
            <person name="Sinha R.K."/>
        </authorList>
    </citation>
    <scope>NUCLEOTIDE SEQUENCE</scope>
    <source>
        <strain evidence="2">20VBR1</strain>
    </source>
</reference>
<evidence type="ECO:0000313" key="3">
    <source>
        <dbReference type="Proteomes" id="UP000622580"/>
    </source>
</evidence>
<dbReference type="PANTHER" id="PTHR42709:SF2">
    <property type="entry name" value="INNER MEMBRANE PROTEIN YOHD"/>
    <property type="match status" value="1"/>
</dbReference>
<gene>
    <name evidence="2" type="ORF">JKL49_00070</name>
</gene>
<dbReference type="GO" id="GO:0005886">
    <property type="term" value="C:plasma membrane"/>
    <property type="evidence" value="ECO:0007669"/>
    <property type="project" value="TreeGrafter"/>
</dbReference>
<proteinExistence type="predicted"/>
<keyword evidence="1" id="KW-0812">Transmembrane</keyword>
<feature type="transmembrane region" description="Helical" evidence="1">
    <location>
        <begin position="94"/>
        <end position="114"/>
    </location>
</feature>
<dbReference type="RefSeq" id="WP_215337270.1">
    <property type="nucleotide sequence ID" value="NZ_JAGSGD010000001.1"/>
</dbReference>
<evidence type="ECO:0000313" key="2">
    <source>
        <dbReference type="EMBL" id="MBR7617768.1"/>
    </source>
</evidence>
<feature type="transmembrane region" description="Helical" evidence="1">
    <location>
        <begin position="42"/>
        <end position="63"/>
    </location>
</feature>
<organism evidence="2 3">
    <name type="scientific">Phenylobacterium glaciei</name>
    <dbReference type="NCBI Taxonomy" id="2803784"/>
    <lineage>
        <taxon>Bacteria</taxon>
        <taxon>Pseudomonadati</taxon>
        <taxon>Pseudomonadota</taxon>
        <taxon>Alphaproteobacteria</taxon>
        <taxon>Caulobacterales</taxon>
        <taxon>Caulobacteraceae</taxon>
        <taxon>Phenylobacterium</taxon>
    </lineage>
</organism>
<accession>A0A941CZT8</accession>
<dbReference type="PANTHER" id="PTHR42709">
    <property type="entry name" value="ALKALINE PHOSPHATASE LIKE PROTEIN"/>
    <property type="match status" value="1"/>
</dbReference>
<dbReference type="Proteomes" id="UP000622580">
    <property type="component" value="Unassembled WGS sequence"/>
</dbReference>
<feature type="transmembrane region" description="Helical" evidence="1">
    <location>
        <begin position="166"/>
        <end position="185"/>
    </location>
</feature>
<feature type="transmembrane region" description="Helical" evidence="1">
    <location>
        <begin position="126"/>
        <end position="146"/>
    </location>
</feature>
<protein>
    <submittedName>
        <fullName evidence="2">DedA family protein</fullName>
    </submittedName>
</protein>
<dbReference type="AlphaFoldDB" id="A0A941CZT8"/>
<dbReference type="InterPro" id="IPR051311">
    <property type="entry name" value="DedA_domain"/>
</dbReference>